<proteinExistence type="predicted"/>
<accession>A0ABR7JN07</accession>
<evidence type="ECO:0000259" key="1">
    <source>
        <dbReference type="Pfam" id="PF13539"/>
    </source>
</evidence>
<dbReference type="InterPro" id="IPR009045">
    <property type="entry name" value="Zn_M74/Hedgehog-like"/>
</dbReference>
<feature type="domain" description="Peptidase M15C" evidence="1">
    <location>
        <begin position="92"/>
        <end position="172"/>
    </location>
</feature>
<dbReference type="SUPFAM" id="SSF55166">
    <property type="entry name" value="Hedgehog/DD-peptidase"/>
    <property type="match status" value="1"/>
</dbReference>
<keyword evidence="3" id="KW-1185">Reference proteome</keyword>
<dbReference type="Proteomes" id="UP000609849">
    <property type="component" value="Unassembled WGS sequence"/>
</dbReference>
<evidence type="ECO:0000313" key="3">
    <source>
        <dbReference type="Proteomes" id="UP000609849"/>
    </source>
</evidence>
<gene>
    <name evidence="2" type="ORF">H8923_06010</name>
</gene>
<name>A0ABR7JN07_9FIRM</name>
<organism evidence="2 3">
    <name type="scientific">Romboutsia faecis</name>
    <dbReference type="NCBI Taxonomy" id="2764597"/>
    <lineage>
        <taxon>Bacteria</taxon>
        <taxon>Bacillati</taxon>
        <taxon>Bacillota</taxon>
        <taxon>Clostridia</taxon>
        <taxon>Peptostreptococcales</taxon>
        <taxon>Peptostreptococcaceae</taxon>
        <taxon>Romboutsia</taxon>
    </lineage>
</organism>
<evidence type="ECO:0000313" key="2">
    <source>
        <dbReference type="EMBL" id="MBC5996311.1"/>
    </source>
</evidence>
<dbReference type="Pfam" id="PF13539">
    <property type="entry name" value="Peptidase_M15_4"/>
    <property type="match status" value="1"/>
</dbReference>
<reference evidence="2 3" key="1">
    <citation type="submission" date="2020-08" db="EMBL/GenBank/DDBJ databases">
        <authorList>
            <person name="Liu C."/>
            <person name="Sun Q."/>
        </authorList>
    </citation>
    <scope>NUCLEOTIDE SEQUENCE [LARGE SCALE GENOMIC DNA]</scope>
    <source>
        <strain evidence="2 3">NSJ-18</strain>
    </source>
</reference>
<protein>
    <submittedName>
        <fullName evidence="2">M15 family metallopeptidase</fullName>
    </submittedName>
</protein>
<comment type="caution">
    <text evidence="2">The sequence shown here is derived from an EMBL/GenBank/DDBJ whole genome shotgun (WGS) entry which is preliminary data.</text>
</comment>
<sequence length="175" mass="19813">MLGSSMPENEPISFDNLSYLKLTYYGFDEKSHVGEMIVNKDVAAEVVEIFKELYDAKYPIEKIKLIDEYNASDELSMKDNNSSSFCYRTIAGTDVVSNHGKGVAIDINPLFNPHVNTSTNKVSPDTAYDYANRNTVLKGMIVKGDACYNAFIKRGWSWGGNWKNPDYQHFEKINN</sequence>
<dbReference type="InterPro" id="IPR039561">
    <property type="entry name" value="Peptidase_M15C"/>
</dbReference>
<dbReference type="EMBL" id="JACRWE010000002">
    <property type="protein sequence ID" value="MBC5996311.1"/>
    <property type="molecule type" value="Genomic_DNA"/>
</dbReference>
<dbReference type="Gene3D" id="3.30.1380.10">
    <property type="match status" value="1"/>
</dbReference>